<accession>A0ABX0GXV1</accession>
<dbReference type="InterPro" id="IPR057736">
    <property type="entry name" value="SAF_PseI/NeuA/NeuB"/>
</dbReference>
<evidence type="ECO:0000313" key="3">
    <source>
        <dbReference type="Proteomes" id="UP000800981"/>
    </source>
</evidence>
<dbReference type="Proteomes" id="UP000800981">
    <property type="component" value="Unassembled WGS sequence"/>
</dbReference>
<keyword evidence="3" id="KW-1185">Reference proteome</keyword>
<dbReference type="SUPFAM" id="SSF51569">
    <property type="entry name" value="Aldolase"/>
    <property type="match status" value="1"/>
</dbReference>
<dbReference type="InterPro" id="IPR013132">
    <property type="entry name" value="PseI/NeuA/B-like_N"/>
</dbReference>
<sequence length="331" mass="34182">MTGPYVIAEAGVNHDGDLGVAHELIDVAVAAGADAVKFQTFDPDALVAAGADVTPYQRRSGVTTGQRDMLAALALPATAWSELAKHAEQVGISFLSSPFDAASARLLVDLGVGMLKVGSGELTNLPFLAELATAGLPLLLSTGMATEDEVADALAAVGTAVPVSLLHCVSAYPAPFEDANLRVIPRMQERFGVPVGWSDHTEGTVTAVAAVALGASLLEKHITTDRTRTGPDHAASMEPAVFTQYVADVRAAAGSLGDGQKRRMPSEQANAPLVRRSWHAAVDLAPGAVLSASDVVALRPETGIPPTMSLVGRQVARPVPAGQPVRPEDLA</sequence>
<dbReference type="Gene3D" id="3.90.1210.10">
    <property type="entry name" value="Antifreeze-like/N-acetylneuraminic acid synthase C-terminal domain"/>
    <property type="match status" value="1"/>
</dbReference>
<dbReference type="Pfam" id="PF03102">
    <property type="entry name" value="NeuB"/>
    <property type="match status" value="1"/>
</dbReference>
<dbReference type="RefSeq" id="WP_166282295.1">
    <property type="nucleotide sequence ID" value="NZ_JAANNP010000008.1"/>
</dbReference>
<dbReference type="Pfam" id="PF08666">
    <property type="entry name" value="SAF"/>
    <property type="match status" value="1"/>
</dbReference>
<name>A0ABX0GXV1_9ACTN</name>
<comment type="caution">
    <text evidence="2">The sequence shown here is derived from an EMBL/GenBank/DDBJ whole genome shotgun (WGS) entry which is preliminary data.</text>
</comment>
<organism evidence="2 3">
    <name type="scientific">Motilibacter deserti</name>
    <dbReference type="NCBI Taxonomy" id="2714956"/>
    <lineage>
        <taxon>Bacteria</taxon>
        <taxon>Bacillati</taxon>
        <taxon>Actinomycetota</taxon>
        <taxon>Actinomycetes</taxon>
        <taxon>Motilibacterales</taxon>
        <taxon>Motilibacteraceae</taxon>
        <taxon>Motilibacter</taxon>
    </lineage>
</organism>
<dbReference type="PANTHER" id="PTHR42966:SF1">
    <property type="entry name" value="SIALIC ACID SYNTHASE"/>
    <property type="match status" value="1"/>
</dbReference>
<protein>
    <submittedName>
        <fullName evidence="2">N-acetylneuraminate synthase</fullName>
    </submittedName>
</protein>
<dbReference type="EMBL" id="JAANNP010000008">
    <property type="protein sequence ID" value="NHC14604.1"/>
    <property type="molecule type" value="Genomic_DNA"/>
</dbReference>
<gene>
    <name evidence="2" type="ORF">G9H71_12525</name>
</gene>
<dbReference type="InterPro" id="IPR036732">
    <property type="entry name" value="AFP_Neu5c_C_sf"/>
</dbReference>
<dbReference type="PANTHER" id="PTHR42966">
    <property type="entry name" value="N-ACETYLNEURAMINATE SYNTHASE"/>
    <property type="match status" value="1"/>
</dbReference>
<dbReference type="InterPro" id="IPR013785">
    <property type="entry name" value="Aldolase_TIM"/>
</dbReference>
<dbReference type="SUPFAM" id="SSF51269">
    <property type="entry name" value="AFP III-like domain"/>
    <property type="match status" value="1"/>
</dbReference>
<dbReference type="CDD" id="cd11615">
    <property type="entry name" value="SAF_NeuB_like"/>
    <property type="match status" value="1"/>
</dbReference>
<evidence type="ECO:0000259" key="1">
    <source>
        <dbReference type="SMART" id="SM00858"/>
    </source>
</evidence>
<evidence type="ECO:0000313" key="2">
    <source>
        <dbReference type="EMBL" id="NHC14604.1"/>
    </source>
</evidence>
<dbReference type="Gene3D" id="3.20.20.70">
    <property type="entry name" value="Aldolase class I"/>
    <property type="match status" value="1"/>
</dbReference>
<dbReference type="SMART" id="SM00858">
    <property type="entry name" value="SAF"/>
    <property type="match status" value="1"/>
</dbReference>
<dbReference type="InterPro" id="IPR051690">
    <property type="entry name" value="PseI-like"/>
</dbReference>
<feature type="domain" description="SAF" evidence="1">
    <location>
        <begin position="275"/>
        <end position="331"/>
    </location>
</feature>
<dbReference type="InterPro" id="IPR013974">
    <property type="entry name" value="SAF"/>
</dbReference>
<reference evidence="2 3" key="1">
    <citation type="submission" date="2020-03" db="EMBL/GenBank/DDBJ databases">
        <title>Two novel Motilibacter sp.</title>
        <authorList>
            <person name="Liu S."/>
        </authorList>
    </citation>
    <scope>NUCLEOTIDE SEQUENCE [LARGE SCALE GENOMIC DNA]</scope>
    <source>
        <strain evidence="2 3">E257</strain>
    </source>
</reference>
<proteinExistence type="predicted"/>